<sequence length="87" mass="10044">MNSRPTMMSSLMKTLTPSQKIRNHVNVNNHPPFAWNSVLRHLPCPRFSLFDSLIQSRRLRAISLLPSRNHSPFYSVSFPANIMMLHA</sequence>
<dbReference type="AlphaFoldDB" id="A0AAI9XX54"/>
<dbReference type="EMBL" id="MLGG01000008">
    <property type="protein sequence ID" value="KAK1462710.1"/>
    <property type="molecule type" value="Genomic_DNA"/>
</dbReference>
<dbReference type="Proteomes" id="UP001239795">
    <property type="component" value="Unassembled WGS sequence"/>
</dbReference>
<keyword evidence="2" id="KW-1185">Reference proteome</keyword>
<gene>
    <name evidence="1" type="ORF">CMEL01_13821</name>
</gene>
<accession>A0AAI9XX54</accession>
<comment type="caution">
    <text evidence="1">The sequence shown here is derived from an EMBL/GenBank/DDBJ whole genome shotgun (WGS) entry which is preliminary data.</text>
</comment>
<proteinExistence type="predicted"/>
<evidence type="ECO:0000313" key="1">
    <source>
        <dbReference type="EMBL" id="KAK1462710.1"/>
    </source>
</evidence>
<reference evidence="1 2" key="1">
    <citation type="submission" date="2016-10" db="EMBL/GenBank/DDBJ databases">
        <title>The genome sequence of Colletotrichum fioriniae PJ7.</title>
        <authorList>
            <person name="Baroncelli R."/>
        </authorList>
    </citation>
    <scope>NUCLEOTIDE SEQUENCE [LARGE SCALE GENOMIC DNA]</scope>
    <source>
        <strain evidence="1">Col 31</strain>
    </source>
</reference>
<protein>
    <submittedName>
        <fullName evidence="1">Uncharacterized protein</fullName>
    </submittedName>
</protein>
<name>A0AAI9XX54_9PEZI</name>
<evidence type="ECO:0000313" key="2">
    <source>
        <dbReference type="Proteomes" id="UP001239795"/>
    </source>
</evidence>
<organism evidence="1 2">
    <name type="scientific">Colletotrichum melonis</name>
    <dbReference type="NCBI Taxonomy" id="1209925"/>
    <lineage>
        <taxon>Eukaryota</taxon>
        <taxon>Fungi</taxon>
        <taxon>Dikarya</taxon>
        <taxon>Ascomycota</taxon>
        <taxon>Pezizomycotina</taxon>
        <taxon>Sordariomycetes</taxon>
        <taxon>Hypocreomycetidae</taxon>
        <taxon>Glomerellales</taxon>
        <taxon>Glomerellaceae</taxon>
        <taxon>Colletotrichum</taxon>
        <taxon>Colletotrichum acutatum species complex</taxon>
    </lineage>
</organism>